<dbReference type="InterPro" id="IPR037171">
    <property type="entry name" value="NagB/RpiA_transferase-like"/>
</dbReference>
<gene>
    <name evidence="5" type="ORF">ABH943_004119</name>
</gene>
<dbReference type="SMART" id="SM00420">
    <property type="entry name" value="HTH_DEOR"/>
    <property type="match status" value="1"/>
</dbReference>
<comment type="caution">
    <text evidence="5">The sequence shown here is derived from an EMBL/GenBank/DDBJ whole genome shotgun (WGS) entry which is preliminary data.</text>
</comment>
<dbReference type="PANTHER" id="PTHR30363">
    <property type="entry name" value="HTH-TYPE TRANSCRIPTIONAL REGULATOR SRLR-RELATED"/>
    <property type="match status" value="1"/>
</dbReference>
<dbReference type="SMART" id="SM01134">
    <property type="entry name" value="DeoRC"/>
    <property type="match status" value="1"/>
</dbReference>
<dbReference type="InterPro" id="IPR050313">
    <property type="entry name" value="Carb_Metab_HTH_regulators"/>
</dbReference>
<dbReference type="Pfam" id="PF00455">
    <property type="entry name" value="DeoRC"/>
    <property type="match status" value="1"/>
</dbReference>
<dbReference type="Pfam" id="PF08220">
    <property type="entry name" value="HTH_DeoR"/>
    <property type="match status" value="1"/>
</dbReference>
<dbReference type="SUPFAM" id="SSF46785">
    <property type="entry name" value="Winged helix' DNA-binding domain"/>
    <property type="match status" value="1"/>
</dbReference>
<dbReference type="InterPro" id="IPR036390">
    <property type="entry name" value="WH_DNA-bd_sf"/>
</dbReference>
<name>A0ABW8MK94_9BURK</name>
<dbReference type="SUPFAM" id="SSF100950">
    <property type="entry name" value="NagB/RpiA/CoA transferase-like"/>
    <property type="match status" value="1"/>
</dbReference>
<dbReference type="Gene3D" id="3.40.50.1360">
    <property type="match status" value="1"/>
</dbReference>
<protein>
    <submittedName>
        <fullName evidence="5">DeoR/GlpR family transcriptional regulator of sugar metabolism</fullName>
    </submittedName>
</protein>
<keyword evidence="2" id="KW-0804">Transcription</keyword>
<feature type="region of interest" description="Disordered" evidence="3">
    <location>
        <begin position="290"/>
        <end position="309"/>
    </location>
</feature>
<dbReference type="PROSITE" id="PS51000">
    <property type="entry name" value="HTH_DEOR_2"/>
    <property type="match status" value="1"/>
</dbReference>
<feature type="region of interest" description="Disordered" evidence="3">
    <location>
        <begin position="1"/>
        <end position="31"/>
    </location>
</feature>
<evidence type="ECO:0000256" key="1">
    <source>
        <dbReference type="ARBA" id="ARBA00023015"/>
    </source>
</evidence>
<dbReference type="Proteomes" id="UP001620514">
    <property type="component" value="Unassembled WGS sequence"/>
</dbReference>
<keyword evidence="6" id="KW-1185">Reference proteome</keyword>
<evidence type="ECO:0000256" key="3">
    <source>
        <dbReference type="SAM" id="MobiDB-lite"/>
    </source>
</evidence>
<evidence type="ECO:0000259" key="4">
    <source>
        <dbReference type="PROSITE" id="PS51000"/>
    </source>
</evidence>
<feature type="domain" description="HTH deoR-type" evidence="4">
    <location>
        <begin position="38"/>
        <end position="93"/>
    </location>
</feature>
<dbReference type="RefSeq" id="WP_404609048.1">
    <property type="nucleotide sequence ID" value="NZ_JBIYDN010000012.1"/>
</dbReference>
<dbReference type="InterPro" id="IPR036388">
    <property type="entry name" value="WH-like_DNA-bd_sf"/>
</dbReference>
<dbReference type="Gene3D" id="1.10.10.10">
    <property type="entry name" value="Winged helix-like DNA-binding domain superfamily/Winged helix DNA-binding domain"/>
    <property type="match status" value="1"/>
</dbReference>
<proteinExistence type="predicted"/>
<evidence type="ECO:0000256" key="2">
    <source>
        <dbReference type="ARBA" id="ARBA00023163"/>
    </source>
</evidence>
<organism evidence="5 6">
    <name type="scientific">Caballeronia udeis</name>
    <dbReference type="NCBI Taxonomy" id="1232866"/>
    <lineage>
        <taxon>Bacteria</taxon>
        <taxon>Pseudomonadati</taxon>
        <taxon>Pseudomonadota</taxon>
        <taxon>Betaproteobacteria</taxon>
        <taxon>Burkholderiales</taxon>
        <taxon>Burkholderiaceae</taxon>
        <taxon>Caballeronia</taxon>
    </lineage>
</organism>
<dbReference type="InterPro" id="IPR014036">
    <property type="entry name" value="DeoR-like_C"/>
</dbReference>
<evidence type="ECO:0000313" key="6">
    <source>
        <dbReference type="Proteomes" id="UP001620514"/>
    </source>
</evidence>
<dbReference type="EMBL" id="JBIYDN010000012">
    <property type="protein sequence ID" value="MFK4444097.1"/>
    <property type="molecule type" value="Genomic_DNA"/>
</dbReference>
<evidence type="ECO:0000313" key="5">
    <source>
        <dbReference type="EMBL" id="MFK4444097.1"/>
    </source>
</evidence>
<feature type="compositionally biased region" description="Gly residues" evidence="3">
    <location>
        <begin position="300"/>
        <end position="309"/>
    </location>
</feature>
<dbReference type="PANTHER" id="PTHR30363:SF46">
    <property type="entry name" value="LYSR FAMILY TRANSCRIPTIONAL REGULATOR"/>
    <property type="match status" value="1"/>
</dbReference>
<sequence length="309" mass="33805">MKMPEEKQKMAKTPSDPTNGGKTGSEDRPAAMPEDMIQAERQQRMADWFERNVGGSNQELARIFNASISTIRRDLDALAARGVVRRTHGGAVRIRQRATYEPSIDEARGTATEEKHAIALEAAKRLSDGQSILIDTGSTMHHFAQAVAELKISLTVVTSDLFVANILTDKPHVKLIVPGGQCRPKAYTLLGEPGLSFLHDIRVDQFFLSAQAVDDQCVSDTFLELVTLKRAMIRAASQTTLLIDSSRFAGRAIHSIAELNDIHEIITDDGLADSEYQQYRQLRVKITRVSTDDDAASPPSGGGALPDPT</sequence>
<dbReference type="InterPro" id="IPR001034">
    <property type="entry name" value="DeoR_HTH"/>
</dbReference>
<reference evidence="5 6" key="1">
    <citation type="submission" date="2024-11" db="EMBL/GenBank/DDBJ databases">
        <title>Using genomics to understand microbial adaptation to soil warming.</title>
        <authorList>
            <person name="Deangelis K.M. PhD."/>
        </authorList>
    </citation>
    <scope>NUCLEOTIDE SEQUENCE [LARGE SCALE GENOMIC DNA]</scope>
    <source>
        <strain evidence="5 6">GAS97</strain>
    </source>
</reference>
<accession>A0ABW8MK94</accession>
<dbReference type="PRINTS" id="PR00037">
    <property type="entry name" value="HTHLACR"/>
</dbReference>
<keyword evidence="1" id="KW-0805">Transcription regulation</keyword>